<keyword evidence="3 6" id="KW-0328">Glycosyltransferase</keyword>
<gene>
    <name evidence="6" type="ORF">DFO77_13811</name>
</gene>
<dbReference type="InterPro" id="IPR009993">
    <property type="entry name" value="WecF"/>
</dbReference>
<organism evidence="6 7">
    <name type="scientific">Marinilabilia salmonicolor</name>
    <dbReference type="NCBI Taxonomy" id="989"/>
    <lineage>
        <taxon>Bacteria</taxon>
        <taxon>Pseudomonadati</taxon>
        <taxon>Bacteroidota</taxon>
        <taxon>Bacteroidia</taxon>
        <taxon>Marinilabiliales</taxon>
        <taxon>Marinilabiliaceae</taxon>
        <taxon>Marinilabilia</taxon>
    </lineage>
</organism>
<keyword evidence="4 6" id="KW-0808">Transferase</keyword>
<evidence type="ECO:0000313" key="6">
    <source>
        <dbReference type="EMBL" id="RCW27028.1"/>
    </source>
</evidence>
<dbReference type="AlphaFoldDB" id="A0A368UJ71"/>
<comment type="caution">
    <text evidence="6">The sequence shown here is derived from an EMBL/GenBank/DDBJ whole genome shotgun (WGS) entry which is preliminary data.</text>
</comment>
<keyword evidence="2" id="KW-0997">Cell inner membrane</keyword>
<dbReference type="GO" id="GO:0008417">
    <property type="term" value="F:fucosyltransferase activity"/>
    <property type="evidence" value="ECO:0007669"/>
    <property type="project" value="InterPro"/>
</dbReference>
<dbReference type="RefSeq" id="WP_114438094.1">
    <property type="nucleotide sequence ID" value="NZ_QPIZ01000038.1"/>
</dbReference>
<sequence length="396" mass="46280">MIIHLILDDKFGQYTIKQFTEVNSSNNKFVIVGNETIISNIPLQWAKHIILLKENEFKTYVFSNIEKIKAIVFHGLNEEYKWNIIIELEGKVHLHWMFWGTDGYMLPHLRKKLLKPVTCKIRQKLSKTSILIHYVHNSGSLLFNIFAWLYKLKTNNEYFLKKLENAIRLVDSISSVVPQDYEGLCRKLNIKAPLIPFSYGSVKTLIRSNNEVNDNIKQLGNNILIGNSASIENNHLDAIIEIRQFEIGSRKIVVPLNYGESIPGYKNYIIEKGNEILGTNNFSPLINFLPLKMYNELLQNCSHTIMNHNKQQAMGNIITLLYYGTKLFMNKVNPSFQYLKDEGFIVFEMKEISQKHLDTKLSKKEMQHNRDLIHKLYNDDIVQEKTEQLYQYLMKC</sequence>
<dbReference type="GO" id="GO:0009246">
    <property type="term" value="P:enterobacterial common antigen biosynthetic process"/>
    <property type="evidence" value="ECO:0007669"/>
    <property type="project" value="InterPro"/>
</dbReference>
<reference evidence="6 7" key="1">
    <citation type="submission" date="2018-07" db="EMBL/GenBank/DDBJ databases">
        <title>Freshwater and sediment microbial communities from various areas in North America, analyzing microbe dynamics in response to fracking.</title>
        <authorList>
            <person name="Lamendella R."/>
        </authorList>
    </citation>
    <scope>NUCLEOTIDE SEQUENCE [LARGE SCALE GENOMIC DNA]</scope>
    <source>
        <strain evidence="6 7">160A</strain>
    </source>
</reference>
<name>A0A368UJ71_9BACT</name>
<evidence type="ECO:0000256" key="1">
    <source>
        <dbReference type="ARBA" id="ARBA00022475"/>
    </source>
</evidence>
<keyword evidence="7" id="KW-1185">Reference proteome</keyword>
<protein>
    <submittedName>
        <fullName evidence="6">4-alpha-L-fucosyltransferase (Glycosyl transferase family 56)</fullName>
    </submittedName>
</protein>
<dbReference type="Proteomes" id="UP000252733">
    <property type="component" value="Unassembled WGS sequence"/>
</dbReference>
<evidence type="ECO:0000256" key="4">
    <source>
        <dbReference type="ARBA" id="ARBA00022679"/>
    </source>
</evidence>
<dbReference type="EMBL" id="QPIZ01000038">
    <property type="protein sequence ID" value="RCW27028.1"/>
    <property type="molecule type" value="Genomic_DNA"/>
</dbReference>
<evidence type="ECO:0000256" key="5">
    <source>
        <dbReference type="ARBA" id="ARBA00023136"/>
    </source>
</evidence>
<dbReference type="Pfam" id="PF07429">
    <property type="entry name" value="Glyco_transf_56"/>
    <property type="match status" value="1"/>
</dbReference>
<keyword evidence="1" id="KW-1003">Cell membrane</keyword>
<evidence type="ECO:0000313" key="7">
    <source>
        <dbReference type="Proteomes" id="UP000252733"/>
    </source>
</evidence>
<evidence type="ECO:0000256" key="2">
    <source>
        <dbReference type="ARBA" id="ARBA00022519"/>
    </source>
</evidence>
<proteinExistence type="predicted"/>
<accession>A0A368UJ71</accession>
<keyword evidence="5" id="KW-0472">Membrane</keyword>
<evidence type="ECO:0000256" key="3">
    <source>
        <dbReference type="ARBA" id="ARBA00022676"/>
    </source>
</evidence>